<sequence>MPEQPSDLDRPAHVKVVFELPSDGEDWPPFSREGLWAVPLDRPDHVRLDNVPWFARDAAEGDVFRVERDADGTLRPVERVEWSGNCTIRMIVWPDGPFAGDLGRVLDRFAAFGFEGERFDQFGMVGFTVPPEADLAAAKRVLKAGRADGSWAYEEGCVSREWQAAG</sequence>
<evidence type="ECO:0000313" key="2">
    <source>
        <dbReference type="Proteomes" id="UP001595764"/>
    </source>
</evidence>
<dbReference type="EMBL" id="JBHRWI010000066">
    <property type="protein sequence ID" value="MFC3516595.1"/>
    <property type="molecule type" value="Genomic_DNA"/>
</dbReference>
<reference evidence="2" key="1">
    <citation type="journal article" date="2019" name="Int. J. Syst. Evol. Microbiol.">
        <title>The Global Catalogue of Microorganisms (GCM) 10K type strain sequencing project: providing services to taxonomists for standard genome sequencing and annotation.</title>
        <authorList>
            <consortium name="The Broad Institute Genomics Platform"/>
            <consortium name="The Broad Institute Genome Sequencing Center for Infectious Disease"/>
            <person name="Wu L."/>
            <person name="Ma J."/>
        </authorList>
    </citation>
    <scope>NUCLEOTIDE SEQUENCE [LARGE SCALE GENOMIC DNA]</scope>
    <source>
        <strain evidence="2">CGMCC 4.7682</strain>
    </source>
</reference>
<organism evidence="1 2">
    <name type="scientific">Amycolatopsis halotolerans</name>
    <dbReference type="NCBI Taxonomy" id="330083"/>
    <lineage>
        <taxon>Bacteria</taxon>
        <taxon>Bacillati</taxon>
        <taxon>Actinomycetota</taxon>
        <taxon>Actinomycetes</taxon>
        <taxon>Pseudonocardiales</taxon>
        <taxon>Pseudonocardiaceae</taxon>
        <taxon>Amycolatopsis</taxon>
    </lineage>
</organism>
<evidence type="ECO:0000313" key="1">
    <source>
        <dbReference type="EMBL" id="MFC3516595.1"/>
    </source>
</evidence>
<dbReference type="Pfam" id="PF14085">
    <property type="entry name" value="DUF4265"/>
    <property type="match status" value="1"/>
</dbReference>
<dbReference type="RefSeq" id="WP_377873088.1">
    <property type="nucleotide sequence ID" value="NZ_JBHMAY010000045.1"/>
</dbReference>
<comment type="caution">
    <text evidence="1">The sequence shown here is derived from an EMBL/GenBank/DDBJ whole genome shotgun (WGS) entry which is preliminary data.</text>
</comment>
<gene>
    <name evidence="1" type="ORF">ACFORO_40965</name>
</gene>
<dbReference type="InterPro" id="IPR025361">
    <property type="entry name" value="DUF4265"/>
</dbReference>
<name>A0ABV7QXF6_9PSEU</name>
<accession>A0ABV7QXF6</accession>
<dbReference type="Proteomes" id="UP001595764">
    <property type="component" value="Unassembled WGS sequence"/>
</dbReference>
<proteinExistence type="predicted"/>
<keyword evidence="2" id="KW-1185">Reference proteome</keyword>
<protein>
    <submittedName>
        <fullName evidence="1">DUF4265 domain-containing protein</fullName>
    </submittedName>
</protein>